<name>A0A9D2MWU6_9FIRM</name>
<evidence type="ECO:0000313" key="3">
    <source>
        <dbReference type="EMBL" id="HJB97775.1"/>
    </source>
</evidence>
<reference evidence="3" key="1">
    <citation type="journal article" date="2021" name="PeerJ">
        <title>Extensive microbial diversity within the chicken gut microbiome revealed by metagenomics and culture.</title>
        <authorList>
            <person name="Gilroy R."/>
            <person name="Ravi A."/>
            <person name="Getino M."/>
            <person name="Pursley I."/>
            <person name="Horton D.L."/>
            <person name="Alikhan N.F."/>
            <person name="Baker D."/>
            <person name="Gharbi K."/>
            <person name="Hall N."/>
            <person name="Watson M."/>
            <person name="Adriaenssens E.M."/>
            <person name="Foster-Nyarko E."/>
            <person name="Jarju S."/>
            <person name="Secka A."/>
            <person name="Antonio M."/>
            <person name="Oren A."/>
            <person name="Chaudhuri R.R."/>
            <person name="La Ragione R."/>
            <person name="Hildebrand F."/>
            <person name="Pallen M.J."/>
        </authorList>
    </citation>
    <scope>NUCLEOTIDE SEQUENCE</scope>
    <source>
        <strain evidence="3">CHK185-1770</strain>
    </source>
</reference>
<dbReference type="EMBL" id="DWXG01000035">
    <property type="protein sequence ID" value="HJB97775.1"/>
    <property type="molecule type" value="Genomic_DNA"/>
</dbReference>
<sequence length="134" mass="14825">MNVLVIEPGILPYEREINGLKEMQAVVGGPITAIYPWKDQAAIVGNDEALLSNMPFNRSVEGGYGGVFGPFFVCGLGEEGFCSLTPEQVKTYKAKFRQAELLVGFRGQELMTMKVAARSKEPPQRKSRSQARER</sequence>
<proteinExistence type="predicted"/>
<organism evidence="3 4">
    <name type="scientific">Candidatus Acutalibacter pullicola</name>
    <dbReference type="NCBI Taxonomy" id="2838417"/>
    <lineage>
        <taxon>Bacteria</taxon>
        <taxon>Bacillati</taxon>
        <taxon>Bacillota</taxon>
        <taxon>Clostridia</taxon>
        <taxon>Eubacteriales</taxon>
        <taxon>Acutalibacteraceae</taxon>
        <taxon>Acutalibacter</taxon>
    </lineage>
</organism>
<evidence type="ECO:0000256" key="1">
    <source>
        <dbReference type="SAM" id="MobiDB-lite"/>
    </source>
</evidence>
<evidence type="ECO:0000259" key="2">
    <source>
        <dbReference type="Pfam" id="PF12957"/>
    </source>
</evidence>
<accession>A0A9D2MWU6</accession>
<feature type="compositionally biased region" description="Basic and acidic residues" evidence="1">
    <location>
        <begin position="118"/>
        <end position="134"/>
    </location>
</feature>
<feature type="domain" description="DUF3846" evidence="2">
    <location>
        <begin position="1"/>
        <end position="96"/>
    </location>
</feature>
<evidence type="ECO:0000313" key="4">
    <source>
        <dbReference type="Proteomes" id="UP000826793"/>
    </source>
</evidence>
<comment type="caution">
    <text evidence="3">The sequence shown here is derived from an EMBL/GenBank/DDBJ whole genome shotgun (WGS) entry which is preliminary data.</text>
</comment>
<reference evidence="3" key="2">
    <citation type="submission" date="2021-04" db="EMBL/GenBank/DDBJ databases">
        <authorList>
            <person name="Gilroy R."/>
        </authorList>
    </citation>
    <scope>NUCLEOTIDE SEQUENCE</scope>
    <source>
        <strain evidence="3">CHK185-1770</strain>
    </source>
</reference>
<dbReference type="AlphaFoldDB" id="A0A9D2MWU6"/>
<dbReference type="Proteomes" id="UP000826793">
    <property type="component" value="Unassembled WGS sequence"/>
</dbReference>
<dbReference type="Pfam" id="PF12957">
    <property type="entry name" value="DUF3846"/>
    <property type="match status" value="1"/>
</dbReference>
<gene>
    <name evidence="3" type="ORF">H9710_04260</name>
</gene>
<dbReference type="InterPro" id="IPR024559">
    <property type="entry name" value="DUF3846"/>
</dbReference>
<feature type="region of interest" description="Disordered" evidence="1">
    <location>
        <begin position="115"/>
        <end position="134"/>
    </location>
</feature>
<protein>
    <submittedName>
        <fullName evidence="3">DUF3846 domain-containing protein</fullName>
    </submittedName>
</protein>